<evidence type="ECO:0000259" key="4">
    <source>
        <dbReference type="Pfam" id="PF19343"/>
    </source>
</evidence>
<dbReference type="InterPro" id="IPR000225">
    <property type="entry name" value="Armadillo"/>
</dbReference>
<protein>
    <submittedName>
        <fullName evidence="5">Uncharacterized protein</fullName>
    </submittedName>
</protein>
<evidence type="ECO:0000256" key="2">
    <source>
        <dbReference type="SAM" id="MobiDB-lite"/>
    </source>
</evidence>
<feature type="region of interest" description="Disordered" evidence="2">
    <location>
        <begin position="791"/>
        <end position="818"/>
    </location>
</feature>
<proteinExistence type="predicted"/>
<sequence length="849" mass="95400">MDRRTVNVPSDPKVKEADIDRKLQLYGIYSAFKNGKVPSNKQIDIALNSLLASDALSSPPDNLSLDGHTLIKDVRDVIENAKRLILVKNQGNLIQELIWDLEHIGERTTTQTPGISVDRDNVKQDRTRATEGLQTLVTLLVTNGQFRKLLRDATILMRDMAGDAAQRAAVKIKPSEEDMAGIDEPAEENVWHDQPDLKMGKFKSQVKSQVGQKKEKASKDAQDAAEAANRAARQNGPQGGVDVASGVTAGAQAAGERVSENVPEEAKTRSRELTEKTKEFLREKMPQERRDQTTWRLKRMIVEIQGHPDYQQAVETLLSLAETYSGHGRGVSQLGATTTKGLVEENKDAMKRLQLLLERFANSSSMDDLFDYIKDFYHAADEDPRLKDWFRSVNSYIRKCLRQQGYVLEDSANEEWNELYDEGRFLLRDRYRENTNLIVDEIKFLGDQFDQDPLNKALGNSLQKLFHDLGYDAAGKVVFKDHLRKDITGIILPSLFERIRYVPLPRIEVSDPMVDVVVENLVLESDNLLPNVVEFSSDNYWRWGRKRIGSKYTNKVMVAATGIQTDWRDVSYYIKKKTGFPSITDTGVMDILMGGEGFNFKISGSTSDSTDSLFKPEKISVNVNNLQIKLKKSNHKFLFAIFKPLLYGAVRPAVEKVLEKQIRDSFIRGDRFAYAVHNEAQRAWKAARSNPQESHTIYSYYVDALRKQVMDMRKKADEKKATATKRDTKVNLAVTEGSSIFQHIKLPGGISSKTTLYQELAAKGDRWESPVFGIGDAAQSANLPRLAPVTRKTRARPRDSGIGSVEEPSSRIDQNMGKRGIGGTQIPGGPHMIPEANILVKSVGSEVIR</sequence>
<accession>A0A0G2HU44</accession>
<feature type="compositionally biased region" description="Low complexity" evidence="2">
    <location>
        <begin position="202"/>
        <end position="211"/>
    </location>
</feature>
<evidence type="ECO:0000259" key="3">
    <source>
        <dbReference type="Pfam" id="PF14613"/>
    </source>
</evidence>
<evidence type="ECO:0000256" key="1">
    <source>
        <dbReference type="PROSITE-ProRule" id="PRU00259"/>
    </source>
</evidence>
<dbReference type="InterPro" id="IPR027842">
    <property type="entry name" value="HAM1-like_C"/>
</dbReference>
<reference evidence="6" key="1">
    <citation type="journal article" date="2015" name="PLoS Genet.">
        <title>The dynamic genome and transcriptome of the human fungal pathogen Blastomyces and close relative Emmonsia.</title>
        <authorList>
            <person name="Munoz J.F."/>
            <person name="Gauthier G.M."/>
            <person name="Desjardins C.A."/>
            <person name="Gallo J.E."/>
            <person name="Holder J."/>
            <person name="Sullivan T.D."/>
            <person name="Marty A.J."/>
            <person name="Carmen J.C."/>
            <person name="Chen Z."/>
            <person name="Ding L."/>
            <person name="Gujja S."/>
            <person name="Magrini V."/>
            <person name="Misas E."/>
            <person name="Mitreva M."/>
            <person name="Priest M."/>
            <person name="Saif S."/>
            <person name="Whiston E.A."/>
            <person name="Young S."/>
            <person name="Zeng Q."/>
            <person name="Goldman W.E."/>
            <person name="Mardis E.R."/>
            <person name="Taylor J.W."/>
            <person name="McEwen J.G."/>
            <person name="Clay O.K."/>
            <person name="Klein B.S."/>
            <person name="Cuomo C.A."/>
        </authorList>
    </citation>
    <scope>NUCLEOTIDE SEQUENCE [LARGE SCALE GENOMIC DNA]</scope>
    <source>
        <strain evidence="6">UAMH 3008</strain>
    </source>
</reference>
<dbReference type="Proteomes" id="UP000034164">
    <property type="component" value="Unassembled WGS sequence"/>
</dbReference>
<organism evidence="5 6">
    <name type="scientific">[Emmonsia] crescens</name>
    <dbReference type="NCBI Taxonomy" id="73230"/>
    <lineage>
        <taxon>Eukaryota</taxon>
        <taxon>Fungi</taxon>
        <taxon>Dikarya</taxon>
        <taxon>Ascomycota</taxon>
        <taxon>Pezizomycotina</taxon>
        <taxon>Eurotiomycetes</taxon>
        <taxon>Eurotiomycetidae</taxon>
        <taxon>Onygenales</taxon>
        <taxon>Ajellomycetaceae</taxon>
        <taxon>Emergomyces</taxon>
    </lineage>
</organism>
<dbReference type="PANTHER" id="PTHR31138:SF1">
    <property type="entry name" value="PDZ DOMAIN-CONTAINING PROTEIN"/>
    <property type="match status" value="1"/>
</dbReference>
<evidence type="ECO:0000313" key="6">
    <source>
        <dbReference type="Proteomes" id="UP000034164"/>
    </source>
</evidence>
<dbReference type="EMBL" id="LCZI01001250">
    <property type="protein sequence ID" value="KKZ61692.1"/>
    <property type="molecule type" value="Genomic_DNA"/>
</dbReference>
<dbReference type="Pfam" id="PF19343">
    <property type="entry name" value="HAM1_N"/>
    <property type="match status" value="1"/>
</dbReference>
<comment type="caution">
    <text evidence="5">The sequence shown here is derived from an EMBL/GenBank/DDBJ whole genome shotgun (WGS) entry which is preliminary data.</text>
</comment>
<feature type="region of interest" description="Disordered" evidence="2">
    <location>
        <begin position="202"/>
        <end position="273"/>
    </location>
</feature>
<dbReference type="VEuPathDB" id="FungiDB:EMCG_03801"/>
<feature type="compositionally biased region" description="Basic and acidic residues" evidence="2">
    <location>
        <begin position="212"/>
        <end position="222"/>
    </location>
</feature>
<feature type="repeat" description="ARM" evidence="1">
    <location>
        <begin position="131"/>
        <end position="170"/>
    </location>
</feature>
<dbReference type="PANTHER" id="PTHR31138">
    <property type="entry name" value="CHROMOSOME 19, WHOLE GENOME SHOTGUN SEQUENCE"/>
    <property type="match status" value="1"/>
</dbReference>
<dbReference type="Gene3D" id="3.15.10.10">
    <property type="entry name" value="Bactericidal permeability-increasing protein, domain 1"/>
    <property type="match status" value="1"/>
</dbReference>
<feature type="compositionally biased region" description="Low complexity" evidence="2">
    <location>
        <begin position="224"/>
        <end position="235"/>
    </location>
</feature>
<feature type="domain" description="HAM1-like N-terminal" evidence="4">
    <location>
        <begin position="2"/>
        <end position="610"/>
    </location>
</feature>
<dbReference type="Pfam" id="PF14613">
    <property type="entry name" value="HAM1_C"/>
    <property type="match status" value="1"/>
</dbReference>
<gene>
    <name evidence="5" type="ORF">EMCG_03801</name>
</gene>
<dbReference type="InterPro" id="IPR045967">
    <property type="entry name" value="HAM1-like_N"/>
</dbReference>
<name>A0A0G2HU44_9EURO</name>
<dbReference type="PROSITE" id="PS50176">
    <property type="entry name" value="ARM_REPEAT"/>
    <property type="match status" value="1"/>
</dbReference>
<evidence type="ECO:0000313" key="5">
    <source>
        <dbReference type="EMBL" id="KKZ61692.1"/>
    </source>
</evidence>
<feature type="domain" description="HAM1-like C-terminal" evidence="3">
    <location>
        <begin position="621"/>
        <end position="784"/>
    </location>
</feature>
<dbReference type="OrthoDB" id="19394at2759"/>
<dbReference type="AlphaFoldDB" id="A0A0G2HU44"/>
<feature type="compositionally biased region" description="Basic and acidic residues" evidence="2">
    <location>
        <begin position="264"/>
        <end position="273"/>
    </location>
</feature>